<dbReference type="InterPro" id="IPR052958">
    <property type="entry name" value="IFN-induced_PKR_regulator"/>
</dbReference>
<proteinExistence type="predicted"/>
<dbReference type="Proteomes" id="UP000801492">
    <property type="component" value="Unassembled WGS sequence"/>
</dbReference>
<dbReference type="PANTHER" id="PTHR46289:SF17">
    <property type="entry name" value="HAT C-TERMINAL DIMERISATION DOMAIN-CONTAINING PROTEIN"/>
    <property type="match status" value="1"/>
</dbReference>
<dbReference type="EMBL" id="VTPC01056050">
    <property type="protein sequence ID" value="KAF2890242.1"/>
    <property type="molecule type" value="Genomic_DNA"/>
</dbReference>
<protein>
    <submittedName>
        <fullName evidence="1">Uncharacterized protein</fullName>
    </submittedName>
</protein>
<keyword evidence="2" id="KW-1185">Reference proteome</keyword>
<name>A0A8K0CTV4_IGNLU</name>
<evidence type="ECO:0000313" key="2">
    <source>
        <dbReference type="Proteomes" id="UP000801492"/>
    </source>
</evidence>
<organism evidence="1 2">
    <name type="scientific">Ignelater luminosus</name>
    <name type="common">Cucubano</name>
    <name type="synonym">Pyrophorus luminosus</name>
    <dbReference type="NCBI Taxonomy" id="2038154"/>
    <lineage>
        <taxon>Eukaryota</taxon>
        <taxon>Metazoa</taxon>
        <taxon>Ecdysozoa</taxon>
        <taxon>Arthropoda</taxon>
        <taxon>Hexapoda</taxon>
        <taxon>Insecta</taxon>
        <taxon>Pterygota</taxon>
        <taxon>Neoptera</taxon>
        <taxon>Endopterygota</taxon>
        <taxon>Coleoptera</taxon>
        <taxon>Polyphaga</taxon>
        <taxon>Elateriformia</taxon>
        <taxon>Elateroidea</taxon>
        <taxon>Elateridae</taxon>
        <taxon>Agrypninae</taxon>
        <taxon>Pyrophorini</taxon>
        <taxon>Ignelater</taxon>
    </lineage>
</organism>
<evidence type="ECO:0000313" key="1">
    <source>
        <dbReference type="EMBL" id="KAF2890242.1"/>
    </source>
</evidence>
<sequence>MNQIPALTLKPLSNTRWKSRIDALKALRFNMEKIYDALYLIFSNNKYDSDTSKIASSLMSKLKSFKFICSVVTWYNILAKINIVSKSLQKSDVILSEAVKMLDQVRKDLATNRTDTAFEQLLLDSTSIAEELECETEFSQNARPCPRKRHFNYETADEPILDPKQNFEVNFYYYLFGTAIVKVNDRFELLIEHNNNFSFLENIENWRKSEAGQKNTMSQLATEINLWK</sequence>
<dbReference type="PANTHER" id="PTHR46289">
    <property type="entry name" value="52 KDA REPRESSOR OF THE INHIBITOR OF THE PROTEIN KINASE-LIKE PROTEIN-RELATED"/>
    <property type="match status" value="1"/>
</dbReference>
<reference evidence="1" key="1">
    <citation type="submission" date="2019-08" db="EMBL/GenBank/DDBJ databases">
        <title>The genome of the North American firefly Photinus pyralis.</title>
        <authorList>
            <consortium name="Photinus pyralis genome working group"/>
            <person name="Fallon T.R."/>
            <person name="Sander Lower S.E."/>
            <person name="Weng J.-K."/>
        </authorList>
    </citation>
    <scope>NUCLEOTIDE SEQUENCE</scope>
    <source>
        <strain evidence="1">TRF0915ILg1</strain>
        <tissue evidence="1">Whole body</tissue>
    </source>
</reference>
<gene>
    <name evidence="1" type="ORF">ILUMI_15930</name>
</gene>
<dbReference type="OrthoDB" id="6694091at2759"/>
<comment type="caution">
    <text evidence="1">The sequence shown here is derived from an EMBL/GenBank/DDBJ whole genome shotgun (WGS) entry which is preliminary data.</text>
</comment>
<dbReference type="AlphaFoldDB" id="A0A8K0CTV4"/>
<accession>A0A8K0CTV4</accession>